<sequence length="444" mass="49629">MVKEEDKDWHTVEDLHRGSHVDHKEFLRGIGGWRMSMPKLCDVCQVSNSVLYCRAHTAQLCLVCDVKIHGGSKASLCHERVWVCEVCEQAPAVVTCKADAAALCVSCDTDIHSANPLASRHERAPVIPFYECPNMPNNNTATNANNDNLDCNVLLNEDGGGDDPLKHDYVDDDYDDYDDDENDHNNLLNHQEDDNDAEICCAEEAATASWLIPEANRNNLTNINGGNSEGEDKMVKDKLKFKAYMQSIDFLQDVENYVDLEYLGTTTTITTPTTPTAHMGADSMVPVHTPEVIEHSSTKVSVETARSLDVDAASKCNYVYRTTSLNHCVSSSSIDVGIVPDSNTTTDISTPYHDPRGVFEIPPRVVHPGGHVEVMGREARVLRYREKRKNRRFEKTIRYASRKAYAETRPRIKGRFAKRTEVEVEQIYSSSLLPDQGYGVVPSY</sequence>
<protein>
    <submittedName>
        <fullName evidence="12">Constans-like protein</fullName>
    </submittedName>
</protein>
<evidence type="ECO:0000313" key="12">
    <source>
        <dbReference type="EMBL" id="ACF20289.1"/>
    </source>
</evidence>
<dbReference type="Pfam" id="PF00643">
    <property type="entry name" value="zf-B_box"/>
    <property type="match status" value="1"/>
</dbReference>
<dbReference type="InterPro" id="IPR049808">
    <property type="entry name" value="CONSTANS-like_Bbox1"/>
</dbReference>
<dbReference type="PROSITE" id="PS51017">
    <property type="entry name" value="CCT"/>
    <property type="match status" value="1"/>
</dbReference>
<evidence type="ECO:0000256" key="9">
    <source>
        <dbReference type="SAM" id="MobiDB-lite"/>
    </source>
</evidence>
<dbReference type="GO" id="GO:0005634">
    <property type="term" value="C:nucleus"/>
    <property type="evidence" value="ECO:0007669"/>
    <property type="project" value="UniProtKB-SubCell"/>
</dbReference>
<proteinExistence type="inferred from homology"/>
<name>B3VTV2_PICAB</name>
<keyword evidence="5" id="KW-0862">Zinc</keyword>
<evidence type="ECO:0000256" key="8">
    <source>
        <dbReference type="PROSITE-ProRule" id="PRU00357"/>
    </source>
</evidence>
<dbReference type="GO" id="GO:0008270">
    <property type="term" value="F:zinc ion binding"/>
    <property type="evidence" value="ECO:0007669"/>
    <property type="project" value="UniProtKB-KW"/>
</dbReference>
<dbReference type="AlphaFoldDB" id="B3VTV2"/>
<comment type="similarity">
    <text evidence="2">Belongs to the CONSTANS family.</text>
</comment>
<evidence type="ECO:0000256" key="3">
    <source>
        <dbReference type="ARBA" id="ARBA00022723"/>
    </source>
</evidence>
<evidence type="ECO:0000256" key="5">
    <source>
        <dbReference type="ARBA" id="ARBA00022833"/>
    </source>
</evidence>
<dbReference type="PROSITE" id="PS50119">
    <property type="entry name" value="ZF_BBOX"/>
    <property type="match status" value="1"/>
</dbReference>
<dbReference type="PANTHER" id="PTHR31319">
    <property type="entry name" value="ZINC FINGER PROTEIN CONSTANS-LIKE 4"/>
    <property type="match status" value="1"/>
</dbReference>
<dbReference type="CDD" id="cd19821">
    <property type="entry name" value="Bbox1_BBX-like"/>
    <property type="match status" value="2"/>
</dbReference>
<dbReference type="EMBL" id="EU815826">
    <property type="protein sequence ID" value="ACF20289.1"/>
    <property type="molecule type" value="Genomic_DNA"/>
</dbReference>
<feature type="region of interest" description="Disordered" evidence="9">
    <location>
        <begin position="162"/>
        <end position="191"/>
    </location>
</feature>
<keyword evidence="3" id="KW-0479">Metal-binding</keyword>
<organism evidence="12">
    <name type="scientific">Picea abies</name>
    <name type="common">Norway spruce</name>
    <name type="synonym">Picea excelsa</name>
    <dbReference type="NCBI Taxonomy" id="3329"/>
    <lineage>
        <taxon>Eukaryota</taxon>
        <taxon>Viridiplantae</taxon>
        <taxon>Streptophyta</taxon>
        <taxon>Embryophyta</taxon>
        <taxon>Tracheophyta</taxon>
        <taxon>Spermatophyta</taxon>
        <taxon>Pinopsida</taxon>
        <taxon>Pinidae</taxon>
        <taxon>Conifers I</taxon>
        <taxon>Pinales</taxon>
        <taxon>Pinaceae</taxon>
        <taxon>Picea</taxon>
    </lineage>
</organism>
<evidence type="ECO:0000259" key="11">
    <source>
        <dbReference type="PROSITE" id="PS51017"/>
    </source>
</evidence>
<accession>B3VTV2</accession>
<evidence type="ECO:0000256" key="6">
    <source>
        <dbReference type="ARBA" id="ARBA00023242"/>
    </source>
</evidence>
<dbReference type="PANTHER" id="PTHR31319:SF77">
    <property type="entry name" value="ZINC FINGER PROTEIN CONSTANS-LIKE 4"/>
    <property type="match status" value="1"/>
</dbReference>
<keyword evidence="6 8" id="KW-0539">Nucleus</keyword>
<comment type="subcellular location">
    <subcellularLocation>
        <location evidence="1 8">Nucleus</location>
    </subcellularLocation>
</comment>
<feature type="domain" description="B box-type" evidence="10">
    <location>
        <begin position="79"/>
        <end position="126"/>
    </location>
</feature>
<feature type="domain" description="CCT" evidence="11">
    <location>
        <begin position="377"/>
        <end position="419"/>
    </location>
</feature>
<dbReference type="SMART" id="SM00336">
    <property type="entry name" value="BBOX"/>
    <property type="match status" value="2"/>
</dbReference>
<dbReference type="Pfam" id="PF06203">
    <property type="entry name" value="CCT"/>
    <property type="match status" value="1"/>
</dbReference>
<dbReference type="GO" id="GO:0003700">
    <property type="term" value="F:DNA-binding transcription factor activity"/>
    <property type="evidence" value="ECO:0007669"/>
    <property type="project" value="TreeGrafter"/>
</dbReference>
<gene>
    <name evidence="12" type="primary">COL1</name>
</gene>
<dbReference type="InterPro" id="IPR010402">
    <property type="entry name" value="CCT_domain"/>
</dbReference>
<dbReference type="InterPro" id="IPR045281">
    <property type="entry name" value="CONSTANS-like"/>
</dbReference>
<feature type="compositionally biased region" description="Acidic residues" evidence="9">
    <location>
        <begin position="170"/>
        <end position="182"/>
    </location>
</feature>
<evidence type="ECO:0000256" key="1">
    <source>
        <dbReference type="ARBA" id="ARBA00004123"/>
    </source>
</evidence>
<evidence type="ECO:0000256" key="7">
    <source>
        <dbReference type="PROSITE-ProRule" id="PRU00024"/>
    </source>
</evidence>
<evidence type="ECO:0000256" key="2">
    <source>
        <dbReference type="ARBA" id="ARBA00010024"/>
    </source>
</evidence>
<dbReference type="InterPro" id="IPR000315">
    <property type="entry name" value="Znf_B-box"/>
</dbReference>
<keyword evidence="4 7" id="KW-0863">Zinc-finger</keyword>
<evidence type="ECO:0000259" key="10">
    <source>
        <dbReference type="PROSITE" id="PS50119"/>
    </source>
</evidence>
<evidence type="ECO:0000256" key="4">
    <source>
        <dbReference type="ARBA" id="ARBA00022771"/>
    </source>
</evidence>
<reference evidence="12" key="1">
    <citation type="journal article" date="2009" name="Plant Physiol. Biochem.">
        <title>Identification of PaCOL1 and PaCOL2, two CONSTANS-like genes showing decreased transcript levels preceding short day induced growth cessation in Norway spruce.</title>
        <authorList>
            <person name="Holefors A."/>
            <person name="Opseth L."/>
            <person name="Ree Rosnes A.K."/>
            <person name="Ripel L."/>
            <person name="Snipen L."/>
            <person name="Fossdal C.G."/>
            <person name="Olsen J.E."/>
        </authorList>
    </citation>
    <scope>NUCLEOTIDE SEQUENCE</scope>
</reference>